<dbReference type="STRING" id="35622.SAMN04489764_2479"/>
<sequence length="174" mass="19562">MVLRCVVGPYGRACRRTTLSLVAEADVREEEGTMAREFYSVEQVAERLGLHVRTVRNYVRDGRLKATRIGRRYRIAREDLDAFIGRPAQPPAVSPLRAEVSTVVRIEEVDPETMSRISTLLMTASNTSQRDGRLHLTTHYDEERSAMRIVALGDPKTSADLLALLDAFFTADRA</sequence>
<evidence type="ECO:0000259" key="1">
    <source>
        <dbReference type="Pfam" id="PF12728"/>
    </source>
</evidence>
<dbReference type="InterPro" id="IPR010093">
    <property type="entry name" value="SinI_DNA-bd"/>
</dbReference>
<dbReference type="InterPro" id="IPR041657">
    <property type="entry name" value="HTH_17"/>
</dbReference>
<organism evidence="2 3">
    <name type="scientific">Thermostaphylospora chromogena</name>
    <dbReference type="NCBI Taxonomy" id="35622"/>
    <lineage>
        <taxon>Bacteria</taxon>
        <taxon>Bacillati</taxon>
        <taxon>Actinomycetota</taxon>
        <taxon>Actinomycetes</taxon>
        <taxon>Streptosporangiales</taxon>
        <taxon>Thermomonosporaceae</taxon>
        <taxon>Thermostaphylospora</taxon>
    </lineage>
</organism>
<evidence type="ECO:0000313" key="2">
    <source>
        <dbReference type="EMBL" id="SDQ88108.1"/>
    </source>
</evidence>
<evidence type="ECO:0000313" key="3">
    <source>
        <dbReference type="Proteomes" id="UP000217103"/>
    </source>
</evidence>
<dbReference type="SUPFAM" id="SSF46955">
    <property type="entry name" value="Putative DNA-binding domain"/>
    <property type="match status" value="1"/>
</dbReference>
<dbReference type="GO" id="GO:0003677">
    <property type="term" value="F:DNA binding"/>
    <property type="evidence" value="ECO:0007669"/>
    <property type="project" value="InterPro"/>
</dbReference>
<dbReference type="Pfam" id="PF12728">
    <property type="entry name" value="HTH_17"/>
    <property type="match status" value="1"/>
</dbReference>
<proteinExistence type="predicted"/>
<dbReference type="InterPro" id="IPR009061">
    <property type="entry name" value="DNA-bd_dom_put_sf"/>
</dbReference>
<dbReference type="Proteomes" id="UP000217103">
    <property type="component" value="Unassembled WGS sequence"/>
</dbReference>
<reference evidence="2 3" key="1">
    <citation type="submission" date="2016-10" db="EMBL/GenBank/DDBJ databases">
        <authorList>
            <person name="de Groot N.N."/>
        </authorList>
    </citation>
    <scope>NUCLEOTIDE SEQUENCE [LARGE SCALE GENOMIC DNA]</scope>
    <source>
        <strain evidence="2 3">DSM 43794</strain>
    </source>
</reference>
<dbReference type="Gene3D" id="1.10.1660.10">
    <property type="match status" value="1"/>
</dbReference>
<dbReference type="EMBL" id="FNKK01000002">
    <property type="protein sequence ID" value="SDQ88108.1"/>
    <property type="molecule type" value="Genomic_DNA"/>
</dbReference>
<dbReference type="NCBIfam" id="TIGR01764">
    <property type="entry name" value="excise"/>
    <property type="match status" value="1"/>
</dbReference>
<feature type="domain" description="Helix-turn-helix" evidence="1">
    <location>
        <begin position="38"/>
        <end position="84"/>
    </location>
</feature>
<keyword evidence="3" id="KW-1185">Reference proteome</keyword>
<gene>
    <name evidence="2" type="ORF">SAMN04489764_2479</name>
</gene>
<name>A0A1H1EHV8_9ACTN</name>
<protein>
    <submittedName>
        <fullName evidence="2">DNA binding domain-containing protein, excisionase family</fullName>
    </submittedName>
</protein>
<dbReference type="AlphaFoldDB" id="A0A1H1EHV8"/>
<accession>A0A1H1EHV8</accession>